<reference evidence="3 4" key="1">
    <citation type="submission" date="2016-03" db="EMBL/GenBank/DDBJ databases">
        <title>Shallow-sea hydrothermal system.</title>
        <authorList>
            <person name="Tang K."/>
        </authorList>
    </citation>
    <scope>NUCLEOTIDE SEQUENCE [LARGE SCALE GENOMIC DNA]</scope>
    <source>
        <strain evidence="3 4">JLT9</strain>
    </source>
</reference>
<dbReference type="AlphaFoldDB" id="A0A1B1NFY7"/>
<keyword evidence="4" id="KW-1185">Reference proteome</keyword>
<evidence type="ECO:0000256" key="1">
    <source>
        <dbReference type="SAM" id="MobiDB-lite"/>
    </source>
</evidence>
<feature type="transmembrane region" description="Helical" evidence="2">
    <location>
        <begin position="30"/>
        <end position="50"/>
    </location>
</feature>
<dbReference type="RefSeq" id="WP_066641623.1">
    <property type="nucleotide sequence ID" value="NZ_CP014989.1"/>
</dbReference>
<protein>
    <submittedName>
        <fullName evidence="3">Putative secreted protein</fullName>
    </submittedName>
</protein>
<dbReference type="EMBL" id="CP014989">
    <property type="protein sequence ID" value="ANS80342.1"/>
    <property type="molecule type" value="Genomic_DNA"/>
</dbReference>
<dbReference type="Proteomes" id="UP000092482">
    <property type="component" value="Chromosome"/>
</dbReference>
<keyword evidence="2" id="KW-0472">Membrane</keyword>
<evidence type="ECO:0000256" key="2">
    <source>
        <dbReference type="SAM" id="Phobius"/>
    </source>
</evidence>
<evidence type="ECO:0000313" key="3">
    <source>
        <dbReference type="EMBL" id="ANS80342.1"/>
    </source>
</evidence>
<dbReference type="STRING" id="1758689.SGUI_2946"/>
<evidence type="ECO:0000313" key="4">
    <source>
        <dbReference type="Proteomes" id="UP000092482"/>
    </source>
</evidence>
<organism evidence="3 4">
    <name type="scientific">Serinicoccus hydrothermalis</name>
    <dbReference type="NCBI Taxonomy" id="1758689"/>
    <lineage>
        <taxon>Bacteria</taxon>
        <taxon>Bacillati</taxon>
        <taxon>Actinomycetota</taxon>
        <taxon>Actinomycetes</taxon>
        <taxon>Micrococcales</taxon>
        <taxon>Ornithinimicrobiaceae</taxon>
        <taxon>Serinicoccus</taxon>
    </lineage>
</organism>
<dbReference type="Pfam" id="PF14030">
    <property type="entry name" value="DUF4245"/>
    <property type="match status" value="1"/>
</dbReference>
<feature type="region of interest" description="Disordered" evidence="1">
    <location>
        <begin position="1"/>
        <end position="22"/>
    </location>
</feature>
<keyword evidence="2" id="KW-1133">Transmembrane helix</keyword>
<proteinExistence type="predicted"/>
<name>A0A1B1NFY7_9MICO</name>
<dbReference type="KEGG" id="serj:SGUI_2946"/>
<gene>
    <name evidence="3" type="ORF">SGUI_2946</name>
</gene>
<sequence length="199" mass="22183">MSERPHPSAGPAAPTPAPDRRRQRLASYTVRNMVYSTLLVLALVLVWWSLTYNPSEPEPRRVEVASTATYAQEQADWPVWVPEPDDAWSPTVVWFEPLEDVTTWHVSYVTPQGEYLAIHQADDVTQAWRDAVLAGGQRTGEAVLPGPDGEQQWQTWQAESGNAQNAWVLETQDAGTVIVHGTAQEDEARALLETVQARD</sequence>
<accession>A0A1B1NFY7</accession>
<dbReference type="InterPro" id="IPR025339">
    <property type="entry name" value="DUF4245"/>
</dbReference>
<keyword evidence="2" id="KW-0812">Transmembrane</keyword>
<dbReference type="OrthoDB" id="5146801at2"/>